<protein>
    <submittedName>
        <fullName evidence="1">Uncharacterized protein</fullName>
    </submittedName>
</protein>
<reference evidence="1 2" key="1">
    <citation type="journal article" date="2022" name="bioRxiv">
        <title>The genome of the oomycete Peronosclerospora sorghi, a cosmopolitan pathogen of maize and sorghum, is inflated with dispersed pseudogenes.</title>
        <authorList>
            <person name="Fletcher K."/>
            <person name="Martin F."/>
            <person name="Isakeit T."/>
            <person name="Cavanaugh K."/>
            <person name="Magill C."/>
            <person name="Michelmore R."/>
        </authorList>
    </citation>
    <scope>NUCLEOTIDE SEQUENCE [LARGE SCALE GENOMIC DNA]</scope>
    <source>
        <strain evidence="1">P6</strain>
    </source>
</reference>
<proteinExistence type="predicted"/>
<sequence length="136" mass="16056">MAVKQWARRRLEAIEEDVHEIINEQQPRRRDLPCTEAMEEYLRHSNGLHTVLIALTERLQEGSFQAAYSSKGEHQAAAASDEYIFFYREARALRVTYREQFEKITARNFHMSVDQRNQCCGLIAWCKAREFQFRTG</sequence>
<name>A0ACC0VQG0_9STRA</name>
<comment type="caution">
    <text evidence="1">The sequence shown here is derived from an EMBL/GenBank/DDBJ whole genome shotgun (WGS) entry which is preliminary data.</text>
</comment>
<dbReference type="EMBL" id="CM047587">
    <property type="protein sequence ID" value="KAI9908552.1"/>
    <property type="molecule type" value="Genomic_DNA"/>
</dbReference>
<dbReference type="Proteomes" id="UP001163321">
    <property type="component" value="Chromosome 8"/>
</dbReference>
<evidence type="ECO:0000313" key="2">
    <source>
        <dbReference type="Proteomes" id="UP001163321"/>
    </source>
</evidence>
<accession>A0ACC0VQG0</accession>
<keyword evidence="2" id="KW-1185">Reference proteome</keyword>
<organism evidence="1 2">
    <name type="scientific">Peronosclerospora sorghi</name>
    <dbReference type="NCBI Taxonomy" id="230839"/>
    <lineage>
        <taxon>Eukaryota</taxon>
        <taxon>Sar</taxon>
        <taxon>Stramenopiles</taxon>
        <taxon>Oomycota</taxon>
        <taxon>Peronosporomycetes</taxon>
        <taxon>Peronosporales</taxon>
        <taxon>Peronosporaceae</taxon>
        <taxon>Peronosclerospora</taxon>
    </lineage>
</organism>
<gene>
    <name evidence="1" type="ORF">PsorP6_003025</name>
</gene>
<evidence type="ECO:0000313" key="1">
    <source>
        <dbReference type="EMBL" id="KAI9908552.1"/>
    </source>
</evidence>